<dbReference type="AlphaFoldDB" id="A0A0F9FAD3"/>
<organism evidence="2">
    <name type="scientific">marine sediment metagenome</name>
    <dbReference type="NCBI Taxonomy" id="412755"/>
    <lineage>
        <taxon>unclassified sequences</taxon>
        <taxon>metagenomes</taxon>
        <taxon>ecological metagenomes</taxon>
    </lineage>
</organism>
<reference evidence="2" key="1">
    <citation type="journal article" date="2015" name="Nature">
        <title>Complex archaea that bridge the gap between prokaryotes and eukaryotes.</title>
        <authorList>
            <person name="Spang A."/>
            <person name="Saw J.H."/>
            <person name="Jorgensen S.L."/>
            <person name="Zaremba-Niedzwiedzka K."/>
            <person name="Martijn J."/>
            <person name="Lind A.E."/>
            <person name="van Eijk R."/>
            <person name="Schleper C."/>
            <person name="Guy L."/>
            <person name="Ettema T.J."/>
        </authorList>
    </citation>
    <scope>NUCLEOTIDE SEQUENCE</scope>
</reference>
<protein>
    <submittedName>
        <fullName evidence="2">Uncharacterized protein</fullName>
    </submittedName>
</protein>
<proteinExistence type="predicted"/>
<accession>A0A0F9FAD3</accession>
<name>A0A0F9FAD3_9ZZZZ</name>
<gene>
    <name evidence="2" type="ORF">LCGC14_2329250</name>
</gene>
<keyword evidence="1" id="KW-0472">Membrane</keyword>
<keyword evidence="1" id="KW-1133">Transmembrane helix</keyword>
<evidence type="ECO:0000313" key="2">
    <source>
        <dbReference type="EMBL" id="KKL48062.1"/>
    </source>
</evidence>
<comment type="caution">
    <text evidence="2">The sequence shown here is derived from an EMBL/GenBank/DDBJ whole genome shotgun (WGS) entry which is preliminary data.</text>
</comment>
<keyword evidence="1" id="KW-0812">Transmembrane</keyword>
<feature type="transmembrane region" description="Helical" evidence="1">
    <location>
        <begin position="6"/>
        <end position="28"/>
    </location>
</feature>
<evidence type="ECO:0000256" key="1">
    <source>
        <dbReference type="SAM" id="Phobius"/>
    </source>
</evidence>
<feature type="non-terminal residue" evidence="2">
    <location>
        <position position="76"/>
    </location>
</feature>
<sequence length="76" mass="8647">MFNRPGYGWIGMWFSGLLVGIGVGWWMLRRHGERQASAAQSGVDVSFKRVFPLSHSSILAPLDVWLPRLFAARFRV</sequence>
<dbReference type="EMBL" id="LAZR01033441">
    <property type="protein sequence ID" value="KKL48062.1"/>
    <property type="molecule type" value="Genomic_DNA"/>
</dbReference>